<comment type="caution">
    <text evidence="1">The sequence shown here is derived from an EMBL/GenBank/DDBJ whole genome shotgun (WGS) entry which is preliminary data.</text>
</comment>
<dbReference type="RefSeq" id="WP_187224771.1">
    <property type="nucleotide sequence ID" value="NZ_JABVED010000041.1"/>
</dbReference>
<evidence type="ECO:0000313" key="2">
    <source>
        <dbReference type="Proteomes" id="UP000734823"/>
    </source>
</evidence>
<gene>
    <name evidence="1" type="ORF">GPZ80_31625</name>
</gene>
<sequence>MSTEQIAGPSTSSAAHVRKVEAWRNSARLPMTLQAAHDYVRRTPDEKAPRAEWIAYYVWRSEIYRHVSAVDTRHRYEAGANAWLAKDNAVKLQGFGEAEAALIS</sequence>
<evidence type="ECO:0000313" key="1">
    <source>
        <dbReference type="EMBL" id="MBC6451703.1"/>
    </source>
</evidence>
<accession>A0ABR7LGU8</accession>
<dbReference type="InterPro" id="IPR048152">
    <property type="entry name" value="AMED_5909-like"/>
</dbReference>
<organism evidence="1 2">
    <name type="scientific">Actinokineospora xionganensis</name>
    <dbReference type="NCBI Taxonomy" id="2684470"/>
    <lineage>
        <taxon>Bacteria</taxon>
        <taxon>Bacillati</taxon>
        <taxon>Actinomycetota</taxon>
        <taxon>Actinomycetes</taxon>
        <taxon>Pseudonocardiales</taxon>
        <taxon>Pseudonocardiaceae</taxon>
        <taxon>Actinokineospora</taxon>
    </lineage>
</organism>
<dbReference type="EMBL" id="JABVED010000041">
    <property type="protein sequence ID" value="MBC6451703.1"/>
    <property type="molecule type" value="Genomic_DNA"/>
</dbReference>
<dbReference type="Proteomes" id="UP000734823">
    <property type="component" value="Unassembled WGS sequence"/>
</dbReference>
<name>A0ABR7LGU8_9PSEU</name>
<keyword evidence="2" id="KW-1185">Reference proteome</keyword>
<protein>
    <submittedName>
        <fullName evidence="1">Uncharacterized protein</fullName>
    </submittedName>
</protein>
<proteinExistence type="predicted"/>
<reference evidence="1 2" key="1">
    <citation type="submission" date="2020-06" db="EMBL/GenBank/DDBJ databases">
        <title>Actinokineospora xiongansis sp. nov., isolated from soil of Baiyangdian.</title>
        <authorList>
            <person name="Zhang X."/>
        </authorList>
    </citation>
    <scope>NUCLEOTIDE SEQUENCE [LARGE SCALE GENOMIC DNA]</scope>
    <source>
        <strain evidence="1 2">HBU206404</strain>
    </source>
</reference>
<dbReference type="NCBIfam" id="NF041510">
    <property type="entry name" value="AMED_5909_fam"/>
    <property type="match status" value="1"/>
</dbReference>